<dbReference type="EMBL" id="SWVK01000003">
    <property type="protein sequence ID" value="NFN34137.1"/>
    <property type="molecule type" value="Genomic_DNA"/>
</dbReference>
<gene>
    <name evidence="7" type="primary">dprA</name>
    <name evidence="5" type="ORF">EXM65_06020</name>
    <name evidence="6" type="ORF">FC774_00185</name>
    <name evidence="7" type="ORF">FDB51_03135</name>
</gene>
<dbReference type="Proteomes" id="UP000476820">
    <property type="component" value="Unassembled WGS sequence"/>
</dbReference>
<reference evidence="5 8" key="1">
    <citation type="submission" date="2019-02" db="EMBL/GenBank/DDBJ databases">
        <title>Genome sequencing of Clostridium botulinum clinical isolates.</title>
        <authorList>
            <person name="Brunt J."/>
            <person name="Van Vliet A.H.M."/>
            <person name="Stringer S.C."/>
            <person name="Grant K.A."/>
            <person name="Carter A.C."/>
            <person name="Peck M.W."/>
        </authorList>
    </citation>
    <scope>NUCLEOTIDE SEQUENCE [LARGE SCALE GENOMIC DNA]</scope>
    <source>
        <strain evidence="5 8">H113700579</strain>
    </source>
</reference>
<feature type="coiled-coil region" evidence="2">
    <location>
        <begin position="28"/>
        <end position="55"/>
    </location>
</feature>
<dbReference type="NCBIfam" id="TIGR00732">
    <property type="entry name" value="dprA"/>
    <property type="match status" value="1"/>
</dbReference>
<evidence type="ECO:0000313" key="9">
    <source>
        <dbReference type="Proteomes" id="UP000473681"/>
    </source>
</evidence>
<dbReference type="EMBL" id="SGKU01000012">
    <property type="protein sequence ID" value="NFA42144.1"/>
    <property type="molecule type" value="Genomic_DNA"/>
</dbReference>
<dbReference type="EMBL" id="SWOV01000001">
    <property type="protein sequence ID" value="NFF86328.1"/>
    <property type="molecule type" value="Genomic_DNA"/>
</dbReference>
<dbReference type="RefSeq" id="WP_012451104.1">
    <property type="nucleotide sequence ID" value="NZ_CP010520.1"/>
</dbReference>
<dbReference type="InterPro" id="IPR036388">
    <property type="entry name" value="WH-like_DNA-bd_sf"/>
</dbReference>
<organism evidence="7 9">
    <name type="scientific">Clostridium botulinum</name>
    <dbReference type="NCBI Taxonomy" id="1491"/>
    <lineage>
        <taxon>Bacteria</taxon>
        <taxon>Bacillati</taxon>
        <taxon>Bacillota</taxon>
        <taxon>Clostridia</taxon>
        <taxon>Eubacteriales</taxon>
        <taxon>Clostridiaceae</taxon>
        <taxon>Clostridium</taxon>
    </lineage>
</organism>
<dbReference type="GO" id="GO:0009294">
    <property type="term" value="P:DNA-mediated transformation"/>
    <property type="evidence" value="ECO:0007669"/>
    <property type="project" value="InterPro"/>
</dbReference>
<evidence type="ECO:0000256" key="2">
    <source>
        <dbReference type="SAM" id="Coils"/>
    </source>
</evidence>
<dbReference type="OrthoDB" id="9785707at2"/>
<keyword evidence="2" id="KW-0175">Coiled coil</keyword>
<dbReference type="Proteomes" id="UP000472355">
    <property type="component" value="Unassembled WGS sequence"/>
</dbReference>
<dbReference type="Proteomes" id="UP000473681">
    <property type="component" value="Unassembled WGS sequence"/>
</dbReference>
<feature type="domain" description="Smf/DprA SLOG" evidence="3">
    <location>
        <begin position="75"/>
        <end position="282"/>
    </location>
</feature>
<dbReference type="InterPro" id="IPR003488">
    <property type="entry name" value="DprA"/>
</dbReference>
<comment type="similarity">
    <text evidence="1">Belongs to the DprA/Smf family.</text>
</comment>
<evidence type="ECO:0000259" key="3">
    <source>
        <dbReference type="Pfam" id="PF02481"/>
    </source>
</evidence>
<evidence type="ECO:0000313" key="7">
    <source>
        <dbReference type="EMBL" id="NFN34137.1"/>
    </source>
</evidence>
<dbReference type="InterPro" id="IPR041614">
    <property type="entry name" value="DprA_WH"/>
</dbReference>
<dbReference type="Pfam" id="PF17782">
    <property type="entry name" value="WHD_DprA"/>
    <property type="match status" value="1"/>
</dbReference>
<proteinExistence type="inferred from homology"/>
<dbReference type="InterPro" id="IPR057666">
    <property type="entry name" value="DrpA_SLOG"/>
</dbReference>
<evidence type="ECO:0000256" key="1">
    <source>
        <dbReference type="ARBA" id="ARBA00006525"/>
    </source>
</evidence>
<dbReference type="Pfam" id="PF02481">
    <property type="entry name" value="DNA_processg_A"/>
    <property type="match status" value="1"/>
</dbReference>
<evidence type="ECO:0000313" key="5">
    <source>
        <dbReference type="EMBL" id="NFA42144.1"/>
    </source>
</evidence>
<dbReference type="AlphaFoldDB" id="A0A0L9Y7W5"/>
<accession>A0A0L9Y7W5</accession>
<feature type="domain" description="DprA winged helix" evidence="4">
    <location>
        <begin position="297"/>
        <end position="346"/>
    </location>
</feature>
<dbReference type="PANTHER" id="PTHR43022">
    <property type="entry name" value="PROTEIN SMF"/>
    <property type="match status" value="1"/>
</dbReference>
<dbReference type="PANTHER" id="PTHR43022:SF1">
    <property type="entry name" value="PROTEIN SMF"/>
    <property type="match status" value="1"/>
</dbReference>
<dbReference type="Gene3D" id="3.40.50.450">
    <property type="match status" value="1"/>
</dbReference>
<evidence type="ECO:0000259" key="4">
    <source>
        <dbReference type="Pfam" id="PF17782"/>
    </source>
</evidence>
<evidence type="ECO:0000313" key="10">
    <source>
        <dbReference type="Proteomes" id="UP000476820"/>
    </source>
</evidence>
<sequence>MLNYELWFILLDITNKEKINLIDKYENEENIYNNFENILKENKKLQKKLGNFEKNDLIYQIISLNNTLNQKDIGYITYSNPLYKERLKLFSPASYYLFYKGDISLINDKSLAIVGARKCSNYALAVTKLLTKEIITNNITLISGGARGVDSIAHKSALENGGKTIIVLGCGIDVVYPSENIDLFSKVIKDGLIISEFPLGTKPLRHNFPLRNRIISGLSDAVIVVEASEKSGSLITARIAQEQNKDVLVVPGSILYEGAKGSNKLIKDGCDVLSSMDDLNRFFNTNHINIEPVKIRPEKREILDMITDAPTHIDDIFKKSCVDRGALYALLFEMQIKNEIICLPGNYYIKII</sequence>
<name>A0A0L9Y7W5_CLOBO</name>
<evidence type="ECO:0000313" key="6">
    <source>
        <dbReference type="EMBL" id="NFF86328.1"/>
    </source>
</evidence>
<comment type="caution">
    <text evidence="7">The sequence shown here is derived from an EMBL/GenBank/DDBJ whole genome shotgun (WGS) entry which is preliminary data.</text>
</comment>
<protein>
    <submittedName>
        <fullName evidence="7">DNA-protecting protein DprA</fullName>
    </submittedName>
</protein>
<dbReference type="Gene3D" id="1.10.10.10">
    <property type="entry name" value="Winged helix-like DNA-binding domain superfamily/Winged helix DNA-binding domain"/>
    <property type="match status" value="1"/>
</dbReference>
<dbReference type="SUPFAM" id="SSF102405">
    <property type="entry name" value="MCP/YpsA-like"/>
    <property type="match status" value="1"/>
</dbReference>
<evidence type="ECO:0000313" key="8">
    <source>
        <dbReference type="Proteomes" id="UP000472355"/>
    </source>
</evidence>
<reference evidence="9 10" key="2">
    <citation type="submission" date="2019-04" db="EMBL/GenBank/DDBJ databases">
        <title>Genome sequencing of Clostridium botulinum Groups I-IV and Clostridium butyricum.</title>
        <authorList>
            <person name="Brunt J."/>
            <person name="Van Vliet A.H.M."/>
            <person name="Stringer S.C."/>
            <person name="Carter A.T."/>
            <person name="Peck M.W."/>
        </authorList>
    </citation>
    <scope>NUCLEOTIDE SEQUENCE [LARGE SCALE GENOMIC DNA]</scope>
    <source>
        <strain evidence="6 10">1605</strain>
        <strain evidence="7 9">CB-K-33E</strain>
    </source>
</reference>